<dbReference type="SUPFAM" id="SSF158702">
    <property type="entry name" value="Sec63 N-terminal domain-like"/>
    <property type="match status" value="1"/>
</dbReference>
<evidence type="ECO:0000256" key="1">
    <source>
        <dbReference type="ARBA" id="ARBA00004477"/>
    </source>
</evidence>
<feature type="region of interest" description="Disordered" evidence="9">
    <location>
        <begin position="616"/>
        <end position="671"/>
    </location>
</feature>
<dbReference type="Pfam" id="PF00226">
    <property type="entry name" value="DnaJ"/>
    <property type="match status" value="1"/>
</dbReference>
<dbReference type="STRING" id="341454.A0A4S2N4N3"/>
<sequence length="671" mass="75542">MSTEYSYDEEGQFFPYFVASVLGLVLIPLTYSTLRPSSVPGSSKAPLINSPDYRPPKLASVEAARKRQARRERRLKRFASILIGWGVFGYMVFLIKTTETTASKIWNPYDILGISTSLSEKQIKSHYKKLSVKFHPDKIKPVGNQTIEELNDRFVEITKAYKALTDEEVRNNYIQYGHPDGKQSFSMGIALPSWIVEGHNMYFTLALYGLLFGIALPYTVGKWWYGTRRRTKDGVMVESAGRLVKEFQDDNTIYDIVDILTGGEEVKQAVTGEHEKEWSNGEDATVEKRIQQTDLPEGRFKDLQERDGWRRRALGLLWAYLYRIDLGNEKLESAKLDIAAAAMALNRSYQSIAIAFSNIGPLIASLRLSQHVVQAIPPLHSPLLQLPFFTEAVVDAVERECGKNHWTVQRFMDLPDQERRKLCIGKNLLNEDQYKTAMTFGRTLPVIRVEAAFFKVTGEKFITPASLVQFVVKMRVVPPGWTPPKVNEKDLLDVDADESDVDALLGRKDDGTDPKDKEFPLAHAPYYPRLHHPAMHLFLTDKRQAKVVVPPQVITSFDKSPANFAVVTAKMQFQAPPQPGEYTFTMMLVSDSYLGIDVSQLVTLSVSDPEKVEKIEEVDDISEPEEGSIADAMRGGGVKKPSNDDSSEEESDTDGAVDEMSETDTETEDES</sequence>
<dbReference type="CDD" id="cd06257">
    <property type="entry name" value="DnaJ"/>
    <property type="match status" value="1"/>
</dbReference>
<gene>
    <name evidence="12" type="ORF">EX30DRAFT_338758</name>
</gene>
<feature type="transmembrane region" description="Helical" evidence="10">
    <location>
        <begin position="13"/>
        <end position="34"/>
    </location>
</feature>
<feature type="compositionally biased region" description="Acidic residues" evidence="9">
    <location>
        <begin position="645"/>
        <end position="671"/>
    </location>
</feature>
<dbReference type="GO" id="GO:0031207">
    <property type="term" value="C:Sec62/Sec63 complex"/>
    <property type="evidence" value="ECO:0007669"/>
    <property type="project" value="TreeGrafter"/>
</dbReference>
<dbReference type="PANTHER" id="PTHR24075:SF0">
    <property type="entry name" value="TRANSLOCATION PROTEIN SEC63 HOMOLOG"/>
    <property type="match status" value="1"/>
</dbReference>
<comment type="subcellular location">
    <subcellularLocation>
        <location evidence="1">Endoplasmic reticulum membrane</location>
        <topology evidence="1">Multi-pass membrane protein</topology>
    </subcellularLocation>
</comment>
<keyword evidence="5" id="KW-0653">Protein transport</keyword>
<dbReference type="InterPro" id="IPR001623">
    <property type="entry name" value="DnaJ_domain"/>
</dbReference>
<evidence type="ECO:0000313" key="12">
    <source>
        <dbReference type="EMBL" id="TGZ84212.1"/>
    </source>
</evidence>
<dbReference type="PRINTS" id="PR00625">
    <property type="entry name" value="JDOMAIN"/>
</dbReference>
<evidence type="ECO:0000256" key="8">
    <source>
        <dbReference type="ARBA" id="ARBA00023186"/>
    </source>
</evidence>
<keyword evidence="3 10" id="KW-0812">Transmembrane</keyword>
<organism evidence="12 13">
    <name type="scientific">Ascodesmis nigricans</name>
    <dbReference type="NCBI Taxonomy" id="341454"/>
    <lineage>
        <taxon>Eukaryota</taxon>
        <taxon>Fungi</taxon>
        <taxon>Dikarya</taxon>
        <taxon>Ascomycota</taxon>
        <taxon>Pezizomycotina</taxon>
        <taxon>Pezizomycetes</taxon>
        <taxon>Pezizales</taxon>
        <taxon>Ascodesmidaceae</taxon>
        <taxon>Ascodesmis</taxon>
    </lineage>
</organism>
<dbReference type="SMART" id="SM00973">
    <property type="entry name" value="Sec63"/>
    <property type="match status" value="1"/>
</dbReference>
<dbReference type="InterPro" id="IPR036869">
    <property type="entry name" value="J_dom_sf"/>
</dbReference>
<dbReference type="SUPFAM" id="SSF46565">
    <property type="entry name" value="Chaperone J-domain"/>
    <property type="match status" value="1"/>
</dbReference>
<dbReference type="PANTHER" id="PTHR24075">
    <property type="entry name" value="SEC63 DOMAIN-CONTAINING"/>
    <property type="match status" value="1"/>
</dbReference>
<name>A0A4S2N4N3_9PEZI</name>
<evidence type="ECO:0000256" key="3">
    <source>
        <dbReference type="ARBA" id="ARBA00022692"/>
    </source>
</evidence>
<feature type="domain" description="J" evidence="11">
    <location>
        <begin position="107"/>
        <end position="177"/>
    </location>
</feature>
<dbReference type="EMBL" id="ML220113">
    <property type="protein sequence ID" value="TGZ84212.1"/>
    <property type="molecule type" value="Genomic_DNA"/>
</dbReference>
<dbReference type="Gene3D" id="1.10.3380.10">
    <property type="entry name" value="Sec63 N-terminal domain-like domain"/>
    <property type="match status" value="1"/>
</dbReference>
<keyword evidence="8" id="KW-0143">Chaperone</keyword>
<evidence type="ECO:0000256" key="6">
    <source>
        <dbReference type="ARBA" id="ARBA00022989"/>
    </source>
</evidence>
<dbReference type="InterPro" id="IPR004179">
    <property type="entry name" value="Sec63-dom"/>
</dbReference>
<dbReference type="GO" id="GO:0008320">
    <property type="term" value="F:protein transmembrane transporter activity"/>
    <property type="evidence" value="ECO:0007669"/>
    <property type="project" value="TreeGrafter"/>
</dbReference>
<feature type="transmembrane region" description="Helical" evidence="10">
    <location>
        <begin position="201"/>
        <end position="220"/>
    </location>
</feature>
<keyword evidence="2" id="KW-0813">Transport</keyword>
<evidence type="ECO:0000256" key="9">
    <source>
        <dbReference type="SAM" id="MobiDB-lite"/>
    </source>
</evidence>
<dbReference type="InParanoid" id="A0A4S2N4N3"/>
<dbReference type="AlphaFoldDB" id="A0A4S2N4N3"/>
<keyword evidence="6 10" id="KW-1133">Transmembrane helix</keyword>
<dbReference type="SMART" id="SM00271">
    <property type="entry name" value="DnaJ"/>
    <property type="match status" value="1"/>
</dbReference>
<dbReference type="Gene3D" id="2.60.40.150">
    <property type="entry name" value="C2 domain"/>
    <property type="match status" value="1"/>
</dbReference>
<evidence type="ECO:0000256" key="10">
    <source>
        <dbReference type="SAM" id="Phobius"/>
    </source>
</evidence>
<dbReference type="FunCoup" id="A0A4S2N4N3">
    <property type="interactions" value="440"/>
</dbReference>
<evidence type="ECO:0000256" key="7">
    <source>
        <dbReference type="ARBA" id="ARBA00023136"/>
    </source>
</evidence>
<dbReference type="OrthoDB" id="1734229at2759"/>
<evidence type="ECO:0000256" key="4">
    <source>
        <dbReference type="ARBA" id="ARBA00022824"/>
    </source>
</evidence>
<dbReference type="GO" id="GO:0006614">
    <property type="term" value="P:SRP-dependent cotranslational protein targeting to membrane"/>
    <property type="evidence" value="ECO:0007669"/>
    <property type="project" value="TreeGrafter"/>
</dbReference>
<evidence type="ECO:0000256" key="2">
    <source>
        <dbReference type="ARBA" id="ARBA00022448"/>
    </source>
</evidence>
<dbReference type="InterPro" id="IPR035892">
    <property type="entry name" value="C2_domain_sf"/>
</dbReference>
<feature type="compositionally biased region" description="Acidic residues" evidence="9">
    <location>
        <begin position="616"/>
        <end position="628"/>
    </location>
</feature>
<dbReference type="GO" id="GO:0006620">
    <property type="term" value="P:post-translational protein targeting to endoplasmic reticulum membrane"/>
    <property type="evidence" value="ECO:0007669"/>
    <property type="project" value="TreeGrafter"/>
</dbReference>
<dbReference type="PROSITE" id="PS50076">
    <property type="entry name" value="DNAJ_2"/>
    <property type="match status" value="1"/>
</dbReference>
<dbReference type="GO" id="GO:0003723">
    <property type="term" value="F:RNA binding"/>
    <property type="evidence" value="ECO:0007669"/>
    <property type="project" value="TreeGrafter"/>
</dbReference>
<dbReference type="Pfam" id="PF02889">
    <property type="entry name" value="Sec63"/>
    <property type="match status" value="1"/>
</dbReference>
<dbReference type="Proteomes" id="UP000298138">
    <property type="component" value="Unassembled WGS sequence"/>
</dbReference>
<evidence type="ECO:0000313" key="13">
    <source>
        <dbReference type="Proteomes" id="UP000298138"/>
    </source>
</evidence>
<dbReference type="FunFam" id="1.10.287.110:FF:000039">
    <property type="entry name" value="Protein translocation complex component (Npl1)"/>
    <property type="match status" value="1"/>
</dbReference>
<accession>A0A4S2N4N3</accession>
<dbReference type="Gene3D" id="1.10.150.20">
    <property type="entry name" value="5' to 3' exonuclease, C-terminal subdomain"/>
    <property type="match status" value="1"/>
</dbReference>
<reference evidence="12 13" key="1">
    <citation type="submission" date="2019-04" db="EMBL/GenBank/DDBJ databases">
        <title>Comparative genomics and transcriptomics to analyze fruiting body development in filamentous ascomycetes.</title>
        <authorList>
            <consortium name="DOE Joint Genome Institute"/>
            <person name="Lutkenhaus R."/>
            <person name="Traeger S."/>
            <person name="Breuer J."/>
            <person name="Kuo A."/>
            <person name="Lipzen A."/>
            <person name="Pangilinan J."/>
            <person name="Dilworth D."/>
            <person name="Sandor L."/>
            <person name="Poggeler S."/>
            <person name="Barry K."/>
            <person name="Grigoriev I.V."/>
            <person name="Nowrousian M."/>
        </authorList>
    </citation>
    <scope>NUCLEOTIDE SEQUENCE [LARGE SCALE GENOMIC DNA]</scope>
    <source>
        <strain evidence="12 13">CBS 389.68</strain>
    </source>
</reference>
<dbReference type="SUPFAM" id="SSF81296">
    <property type="entry name" value="E set domains"/>
    <property type="match status" value="1"/>
</dbReference>
<keyword evidence="7 10" id="KW-0472">Membrane</keyword>
<feature type="transmembrane region" description="Helical" evidence="10">
    <location>
        <begin position="75"/>
        <end position="95"/>
    </location>
</feature>
<dbReference type="Gene3D" id="1.10.287.110">
    <property type="entry name" value="DnaJ domain"/>
    <property type="match status" value="1"/>
</dbReference>
<dbReference type="InterPro" id="IPR014756">
    <property type="entry name" value="Ig_E-set"/>
</dbReference>
<proteinExistence type="predicted"/>
<evidence type="ECO:0000256" key="5">
    <source>
        <dbReference type="ARBA" id="ARBA00022927"/>
    </source>
</evidence>
<protein>
    <recommendedName>
        <fullName evidence="11">J domain-containing protein</fullName>
    </recommendedName>
</protein>
<evidence type="ECO:0000259" key="11">
    <source>
        <dbReference type="PROSITE" id="PS50076"/>
    </source>
</evidence>
<keyword evidence="13" id="KW-1185">Reference proteome</keyword>
<keyword evidence="4" id="KW-0256">Endoplasmic reticulum</keyword>